<dbReference type="HOGENOM" id="CLU_058893_1_0_1"/>
<dbReference type="GO" id="GO:0005737">
    <property type="term" value="C:cytoplasm"/>
    <property type="evidence" value="ECO:0007669"/>
    <property type="project" value="TreeGrafter"/>
</dbReference>
<reference evidence="3" key="1">
    <citation type="submission" date="2003-08" db="EMBL/GenBank/DDBJ databases">
        <authorList>
            <person name="Birren B."/>
            <person name="Nusbaum C."/>
            <person name="Abebe A."/>
            <person name="Abouelleil A."/>
            <person name="Adekoya E."/>
            <person name="Ait-zahra M."/>
            <person name="Allen N."/>
            <person name="Allen T."/>
            <person name="An P."/>
            <person name="Anderson M."/>
            <person name="Anderson S."/>
            <person name="Arachchi H."/>
            <person name="Armbruster J."/>
            <person name="Bachantsang P."/>
            <person name="Baldwin J."/>
            <person name="Barry A."/>
            <person name="Bayul T."/>
            <person name="Blitshsteyn B."/>
            <person name="Bloom T."/>
            <person name="Blye J."/>
            <person name="Boguslavskiy L."/>
            <person name="Borowsky M."/>
            <person name="Boukhgalter B."/>
            <person name="Brunache A."/>
            <person name="Butler J."/>
            <person name="Calixte N."/>
            <person name="Calvo S."/>
            <person name="Camarata J."/>
            <person name="Campo K."/>
            <person name="Chang J."/>
            <person name="Cheshatsang Y."/>
            <person name="Citroen M."/>
            <person name="Collymore A."/>
            <person name="Considine T."/>
            <person name="Cook A."/>
            <person name="Cooke P."/>
            <person name="Corum B."/>
            <person name="Cuomo C."/>
            <person name="David R."/>
            <person name="Dawoe T."/>
            <person name="Degray S."/>
            <person name="Dodge S."/>
            <person name="Dooley K."/>
            <person name="Dorje P."/>
            <person name="Dorjee K."/>
            <person name="Dorris L."/>
            <person name="Duffey N."/>
            <person name="Dupes A."/>
            <person name="Elkins T."/>
            <person name="Engels R."/>
            <person name="Erickson J."/>
            <person name="Farina A."/>
            <person name="Faro S."/>
            <person name="Ferreira P."/>
            <person name="Fischer H."/>
            <person name="Fitzgerald M."/>
            <person name="Foley K."/>
            <person name="Gage D."/>
            <person name="Galagan J."/>
            <person name="Gearin G."/>
            <person name="Gnerre S."/>
            <person name="Gnirke A."/>
            <person name="Goyette A."/>
            <person name="Graham J."/>
            <person name="Grandbois E."/>
            <person name="Gyaltsen K."/>
            <person name="Hafez N."/>
            <person name="Hagopian D."/>
            <person name="Hagos B."/>
            <person name="Hall J."/>
            <person name="Hatcher B."/>
            <person name="Heller A."/>
            <person name="Higgins H."/>
            <person name="Honan T."/>
            <person name="Horn A."/>
            <person name="Houde N."/>
            <person name="Hughes L."/>
            <person name="Hulme W."/>
            <person name="Husby E."/>
            <person name="Iliev I."/>
            <person name="Jaffe D."/>
            <person name="Jones C."/>
            <person name="Kamal M."/>
            <person name="Kamat A."/>
            <person name="Kamvysselis M."/>
            <person name="Karlsson E."/>
            <person name="Kells C."/>
            <person name="Kieu A."/>
            <person name="Kisner P."/>
            <person name="Kodira C."/>
            <person name="Kulbokas E."/>
            <person name="Labutti K."/>
            <person name="Lama D."/>
            <person name="Landers T."/>
            <person name="Leger J."/>
            <person name="Levine S."/>
            <person name="Lewis D."/>
            <person name="Lewis T."/>
            <person name="Lindblad-toh K."/>
            <person name="Liu X."/>
            <person name="Lokyitsang T."/>
            <person name="Lokyitsang Y."/>
            <person name="Lucien O."/>
            <person name="Lui A."/>
            <person name="Ma L.J."/>
            <person name="Mabbitt R."/>
            <person name="Macdonald J."/>
            <person name="Maclean C."/>
            <person name="Major J."/>
            <person name="Manning J."/>
            <person name="Marabella R."/>
            <person name="Maru K."/>
            <person name="Matthews C."/>
            <person name="Mauceli E."/>
            <person name="Mccarthy M."/>
            <person name="Mcdonough S."/>
            <person name="Mcghee T."/>
            <person name="Meldrim J."/>
            <person name="Meneus L."/>
            <person name="Mesirov J."/>
            <person name="Mihalev A."/>
            <person name="Mihova T."/>
            <person name="Mikkelsen T."/>
            <person name="Mlenga V."/>
            <person name="Moru K."/>
            <person name="Mozes J."/>
            <person name="Mulrain L."/>
            <person name="Munson G."/>
            <person name="Naylor J."/>
            <person name="Newes C."/>
            <person name="Nguyen C."/>
            <person name="Nguyen N."/>
            <person name="Nguyen T."/>
            <person name="Nicol R."/>
            <person name="Nielsen C."/>
            <person name="Nizzari M."/>
            <person name="Norbu C."/>
            <person name="Norbu N."/>
            <person name="O'donnell P."/>
            <person name="Okoawo O."/>
            <person name="O'leary S."/>
            <person name="Omotosho B."/>
            <person name="O'neill K."/>
            <person name="Osman S."/>
            <person name="Parker S."/>
            <person name="Perrin D."/>
            <person name="Phunkhang P."/>
            <person name="Piqani B."/>
            <person name="Purcell S."/>
            <person name="Rachupka T."/>
            <person name="Ramasamy U."/>
            <person name="Rameau R."/>
            <person name="Ray V."/>
            <person name="Raymond C."/>
            <person name="Retta R."/>
            <person name="Richardson S."/>
            <person name="Rise C."/>
            <person name="Rodriguez J."/>
            <person name="Rogers J."/>
            <person name="Rogov P."/>
            <person name="Rutman M."/>
            <person name="Schupbach R."/>
            <person name="Seaman C."/>
            <person name="Settipalli S."/>
            <person name="Sharpe T."/>
            <person name="Sheridan J."/>
            <person name="Sherpa N."/>
            <person name="Shi J."/>
            <person name="Smirnov S."/>
            <person name="Smith C."/>
            <person name="Sougnez C."/>
            <person name="Spencer B."/>
            <person name="Stalker J."/>
            <person name="Stange-thomann N."/>
            <person name="Stavropoulos S."/>
            <person name="Stetson K."/>
            <person name="Stone C."/>
            <person name="Stone S."/>
            <person name="Stubbs M."/>
            <person name="Talamas J."/>
            <person name="Tchuinga P."/>
            <person name="Tenzing P."/>
            <person name="Tesfaye S."/>
            <person name="Theodore J."/>
            <person name="Thoulutsang Y."/>
            <person name="Topham K."/>
            <person name="Towey S."/>
            <person name="Tsamla T."/>
            <person name="Tsomo N."/>
            <person name="Vallee D."/>
            <person name="Vassiliev H."/>
            <person name="Venkataraman V."/>
            <person name="Vinson J."/>
            <person name="Vo A."/>
            <person name="Wade C."/>
            <person name="Wang S."/>
            <person name="Wangchuk T."/>
            <person name="Wangdi T."/>
            <person name="Whittaker C."/>
            <person name="Wilkinson J."/>
            <person name="Wu Y."/>
            <person name="Wyman D."/>
            <person name="Yadav S."/>
            <person name="Yang S."/>
            <person name="Yang X."/>
            <person name="Yeager S."/>
            <person name="Yee E."/>
            <person name="Young G."/>
            <person name="Zainoun J."/>
            <person name="Zembeck L."/>
            <person name="Zimmer A."/>
            <person name="Zody M."/>
            <person name="Lander E."/>
        </authorList>
    </citation>
    <scope>NUCLEOTIDE SEQUENCE [LARGE SCALE GENOMIC DNA]</scope>
</reference>
<dbReference type="FunCoup" id="H2Z9J3">
    <property type="interactions" value="2"/>
</dbReference>
<dbReference type="FunFam" id="2.40.100.10:FF:000048">
    <property type="entry name" value="Peptidyl-prolyl cis-trans isomerase"/>
    <property type="match status" value="1"/>
</dbReference>
<dbReference type="PRINTS" id="PR00153">
    <property type="entry name" value="CSAPPISMRASE"/>
</dbReference>
<dbReference type="Pfam" id="PF00160">
    <property type="entry name" value="Pro_isomerase"/>
    <property type="match status" value="1"/>
</dbReference>
<feature type="domain" description="PPIase cyclophilin-type" evidence="1">
    <location>
        <begin position="139"/>
        <end position="302"/>
    </location>
</feature>
<dbReference type="PROSITE" id="PS50072">
    <property type="entry name" value="CSA_PPIASE_2"/>
    <property type="match status" value="1"/>
</dbReference>
<dbReference type="PANTHER" id="PTHR11071:SF561">
    <property type="entry name" value="PEPTIDYL-PROLYL CIS-TRANS ISOMERASE D-RELATED"/>
    <property type="match status" value="1"/>
</dbReference>
<name>H2Z9J3_CIOSA</name>
<dbReference type="Proteomes" id="UP000007875">
    <property type="component" value="Unassembled WGS sequence"/>
</dbReference>
<accession>H2Z9J3</accession>
<evidence type="ECO:0000259" key="1">
    <source>
        <dbReference type="PROSITE" id="PS50072"/>
    </source>
</evidence>
<dbReference type="InterPro" id="IPR002130">
    <property type="entry name" value="Cyclophilin-type_PPIase_dom"/>
</dbReference>
<dbReference type="eggNOG" id="KOG0546">
    <property type="taxonomic scope" value="Eukaryota"/>
</dbReference>
<proteinExistence type="predicted"/>
<sequence length="305" mass="34327">FKQVGLAFATKMPAASATHIEVYGLLQTEAFHIAKCCAEDLKSKFDDKYAEPTIKSMLECEWDRFVEAKKIELKGDLWAYTESVLCFVNNNLIGNHKELLQWAQYDSNYEDFRPDALYSAMATEGYRDYFLNSDNEFVFMDISIDSEKSGRLLFELYSSICPKTCANFRSLCTGEKGSLPSGLQLNYSSSPIHRIVPNGWIQGGDILHGRGDGGESIYGEVFEDENFAVPHDTRGVLGMANKGRHTAGSQFYITLQPSPWMNCQYVAFGRLIEGTELLKTMENLPTFNERPKVDCRISGCGKFVP</sequence>
<evidence type="ECO:0000313" key="3">
    <source>
        <dbReference type="Proteomes" id="UP000007875"/>
    </source>
</evidence>
<evidence type="ECO:0000313" key="2">
    <source>
        <dbReference type="Ensembl" id="ENSCSAVP00000014258.1"/>
    </source>
</evidence>
<dbReference type="Ensembl" id="ENSCSAVT00000014423.1">
    <property type="protein sequence ID" value="ENSCSAVP00000014258.1"/>
    <property type="gene ID" value="ENSCSAVG00000008356.1"/>
</dbReference>
<reference evidence="2" key="3">
    <citation type="submission" date="2025-09" db="UniProtKB">
        <authorList>
            <consortium name="Ensembl"/>
        </authorList>
    </citation>
    <scope>IDENTIFICATION</scope>
</reference>
<keyword evidence="3" id="KW-1185">Reference proteome</keyword>
<dbReference type="InterPro" id="IPR029000">
    <property type="entry name" value="Cyclophilin-like_dom_sf"/>
</dbReference>
<dbReference type="Gene3D" id="2.40.100.10">
    <property type="entry name" value="Cyclophilin-like"/>
    <property type="match status" value="1"/>
</dbReference>
<dbReference type="OMA" id="ECKIINC"/>
<dbReference type="AlphaFoldDB" id="H2Z9J3"/>
<dbReference type="GO" id="GO:0003755">
    <property type="term" value="F:peptidyl-prolyl cis-trans isomerase activity"/>
    <property type="evidence" value="ECO:0007669"/>
    <property type="project" value="InterPro"/>
</dbReference>
<protein>
    <recommendedName>
        <fullName evidence="1">PPIase cyclophilin-type domain-containing protein</fullName>
    </recommendedName>
</protein>
<dbReference type="STRING" id="51511.ENSCSAVP00000014258"/>
<dbReference type="InParanoid" id="H2Z9J3"/>
<dbReference type="PANTHER" id="PTHR11071">
    <property type="entry name" value="PEPTIDYL-PROLYL CIS-TRANS ISOMERASE"/>
    <property type="match status" value="1"/>
</dbReference>
<dbReference type="GeneTree" id="ENSGT00940000159634"/>
<organism evidence="2 3">
    <name type="scientific">Ciona savignyi</name>
    <name type="common">Pacific transparent sea squirt</name>
    <dbReference type="NCBI Taxonomy" id="51511"/>
    <lineage>
        <taxon>Eukaryota</taxon>
        <taxon>Metazoa</taxon>
        <taxon>Chordata</taxon>
        <taxon>Tunicata</taxon>
        <taxon>Ascidiacea</taxon>
        <taxon>Phlebobranchia</taxon>
        <taxon>Cionidae</taxon>
        <taxon>Ciona</taxon>
    </lineage>
</organism>
<dbReference type="SUPFAM" id="SSF50891">
    <property type="entry name" value="Cyclophilin-like"/>
    <property type="match status" value="1"/>
</dbReference>
<reference evidence="2" key="2">
    <citation type="submission" date="2025-08" db="UniProtKB">
        <authorList>
            <consortium name="Ensembl"/>
        </authorList>
    </citation>
    <scope>IDENTIFICATION</scope>
</reference>